<dbReference type="Pfam" id="PF08796">
    <property type="entry name" value="DUF1797"/>
    <property type="match status" value="1"/>
</dbReference>
<dbReference type="InterPro" id="IPR038073">
    <property type="entry name" value="YkuJ-like_sf"/>
</dbReference>
<dbReference type="Gene3D" id="3.30.720.20">
    <property type="entry name" value="Protein of unknown function DUF1797"/>
    <property type="match status" value="1"/>
</dbReference>
<organism evidence="1 2">
    <name type="scientific">Fructobacillus broussonetiae</name>
    <dbReference type="NCBI Taxonomy" id="2713173"/>
    <lineage>
        <taxon>Bacteria</taxon>
        <taxon>Bacillati</taxon>
        <taxon>Bacillota</taxon>
        <taxon>Bacilli</taxon>
        <taxon>Lactobacillales</taxon>
        <taxon>Lactobacillaceae</taxon>
        <taxon>Fructobacillus</taxon>
    </lineage>
</organism>
<dbReference type="RefSeq" id="WP_213809197.1">
    <property type="nucleotide sequence ID" value="NZ_JAAMFK010000005.1"/>
</dbReference>
<dbReference type="SUPFAM" id="SSF143567">
    <property type="entry name" value="YkuJ-like"/>
    <property type="match status" value="1"/>
</dbReference>
<dbReference type="InterPro" id="IPR014904">
    <property type="entry name" value="YkuJ-like"/>
</dbReference>
<dbReference type="EMBL" id="JAAMFK010000005">
    <property type="protein sequence ID" value="MBS9338913.1"/>
    <property type="molecule type" value="Genomic_DNA"/>
</dbReference>
<reference evidence="1 2" key="1">
    <citation type="submission" date="2020-02" db="EMBL/GenBank/DDBJ databases">
        <title>Fructobacillus sp. isolated from paper mulberry of Taiwan.</title>
        <authorList>
            <person name="Lin S.-T."/>
        </authorList>
    </citation>
    <scope>NUCLEOTIDE SEQUENCE [LARGE SCALE GENOMIC DNA]</scope>
    <source>
        <strain evidence="1 2">M2-14</strain>
    </source>
</reference>
<gene>
    <name evidence="1" type="ORF">G6R29_04645</name>
</gene>
<protein>
    <submittedName>
        <fullName evidence="1">DUF1797 family protein</fullName>
    </submittedName>
</protein>
<evidence type="ECO:0000313" key="1">
    <source>
        <dbReference type="EMBL" id="MBS9338913.1"/>
    </source>
</evidence>
<accession>A0ABS5R0D5</accession>
<sequence>MTEENSQLDSILKRLFAMEKAADGRYQTRRFDLYGLELLKVTYDQENQDWDILDHRLKKHYHFDDVDLVAIEIFDLLRDVQLTF</sequence>
<name>A0ABS5R0D5_9LACO</name>
<proteinExistence type="predicted"/>
<dbReference type="Proteomes" id="UP001519504">
    <property type="component" value="Unassembled WGS sequence"/>
</dbReference>
<keyword evidence="2" id="KW-1185">Reference proteome</keyword>
<comment type="caution">
    <text evidence="1">The sequence shown here is derived from an EMBL/GenBank/DDBJ whole genome shotgun (WGS) entry which is preliminary data.</text>
</comment>
<evidence type="ECO:0000313" key="2">
    <source>
        <dbReference type="Proteomes" id="UP001519504"/>
    </source>
</evidence>